<sequence length="514" mass="54669">MTVVVAGAGPAGLVLAGELALAGVEVLVADRLPRRSPFCRGFTLGARSLELLDRRGLVDRFLAEGAAVPYAMFADPSRPLDLTAMDTDHPYVLGIAQTRVEELLEERLAELGVPVRWGHEVVGLDQDDDGVDVTLRVGDGLHRVRASHLVGCDGSRSAVRKLAGIGFPGVAAGRFGLLADVELVEPDALPFGVTEGEGGSVFVIPRPGYARIVLDEPEPPADRDEPVPLDRFQRVLDSALGRRVALREPRWITRFSDAARQADRYVAGRVVLAGDAAHVHPPAGAVGVNVAIADAVNLGWKLAAVALGRAPDGLLDSYHDERHPVGAVVLRTTRAQALLGRRDPALEPVRDLLGELAALPAVGRHLAELVSGVSTRYGPRVPGDHPWLGGLAPNLELVAGPRRTTVAELLRPGRPVLLETGDRALLETGDRVLPETGDRAPRGTRDRALPASPAAPVDRHRARCPGHPDLEGLLIRPDGHAAWVSTTADPQPDDTLEAALTTWFTRRGPATARG</sequence>
<feature type="compositionally biased region" description="Basic and acidic residues" evidence="4">
    <location>
        <begin position="433"/>
        <end position="448"/>
    </location>
</feature>
<evidence type="ECO:0000259" key="5">
    <source>
        <dbReference type="Pfam" id="PF01494"/>
    </source>
</evidence>
<dbReference type="RefSeq" id="WP_344037969.1">
    <property type="nucleotide sequence ID" value="NZ_BAAAKE010000009.1"/>
</dbReference>
<dbReference type="InterPro" id="IPR002938">
    <property type="entry name" value="FAD-bd"/>
</dbReference>
<dbReference type="Gene3D" id="3.30.70.2450">
    <property type="match status" value="1"/>
</dbReference>
<dbReference type="Gene3D" id="3.50.50.60">
    <property type="entry name" value="FAD/NAD(P)-binding domain"/>
    <property type="match status" value="1"/>
</dbReference>
<dbReference type="Pfam" id="PF21274">
    <property type="entry name" value="Rng_hyd_C"/>
    <property type="match status" value="1"/>
</dbReference>
<dbReference type="EMBL" id="JBHSJB010000004">
    <property type="protein sequence ID" value="MFC5052941.1"/>
    <property type="molecule type" value="Genomic_DNA"/>
</dbReference>
<keyword evidence="7" id="KW-1185">Reference proteome</keyword>
<evidence type="ECO:0000256" key="2">
    <source>
        <dbReference type="ARBA" id="ARBA00022630"/>
    </source>
</evidence>
<keyword evidence="6" id="KW-0560">Oxidoreductase</keyword>
<protein>
    <submittedName>
        <fullName evidence="6">FAD-dependent monooxygenase</fullName>
    </submittedName>
</protein>
<dbReference type="GO" id="GO:0004497">
    <property type="term" value="F:monooxygenase activity"/>
    <property type="evidence" value="ECO:0007669"/>
    <property type="project" value="UniProtKB-KW"/>
</dbReference>
<keyword evidence="3" id="KW-0274">FAD</keyword>
<dbReference type="PRINTS" id="PR00420">
    <property type="entry name" value="RNGMNOXGNASE"/>
</dbReference>
<feature type="domain" description="FAD-binding" evidence="5">
    <location>
        <begin position="2"/>
        <end position="331"/>
    </location>
</feature>
<dbReference type="SUPFAM" id="SSF51905">
    <property type="entry name" value="FAD/NAD(P)-binding domain"/>
    <property type="match status" value="1"/>
</dbReference>
<evidence type="ECO:0000313" key="7">
    <source>
        <dbReference type="Proteomes" id="UP001595833"/>
    </source>
</evidence>
<proteinExistence type="predicted"/>
<accession>A0ABV9XS36</accession>
<dbReference type="InterPro" id="IPR036188">
    <property type="entry name" value="FAD/NAD-bd_sf"/>
</dbReference>
<name>A0ABV9XS36_9PSEU</name>
<comment type="caution">
    <text evidence="6">The sequence shown here is derived from an EMBL/GenBank/DDBJ whole genome shotgun (WGS) entry which is preliminary data.</text>
</comment>
<dbReference type="Proteomes" id="UP001595833">
    <property type="component" value="Unassembled WGS sequence"/>
</dbReference>
<organism evidence="6 7">
    <name type="scientific">Saccharothrix xinjiangensis</name>
    <dbReference type="NCBI Taxonomy" id="204798"/>
    <lineage>
        <taxon>Bacteria</taxon>
        <taxon>Bacillati</taxon>
        <taxon>Actinomycetota</taxon>
        <taxon>Actinomycetes</taxon>
        <taxon>Pseudonocardiales</taxon>
        <taxon>Pseudonocardiaceae</taxon>
        <taxon>Saccharothrix</taxon>
    </lineage>
</organism>
<evidence type="ECO:0000256" key="3">
    <source>
        <dbReference type="ARBA" id="ARBA00022827"/>
    </source>
</evidence>
<keyword evidence="6" id="KW-0503">Monooxygenase</keyword>
<feature type="region of interest" description="Disordered" evidence="4">
    <location>
        <begin position="433"/>
        <end position="463"/>
    </location>
</feature>
<evidence type="ECO:0000256" key="1">
    <source>
        <dbReference type="ARBA" id="ARBA00001974"/>
    </source>
</evidence>
<dbReference type="PANTHER" id="PTHR43004:SF19">
    <property type="entry name" value="BINDING MONOOXYGENASE, PUTATIVE (JCVI)-RELATED"/>
    <property type="match status" value="1"/>
</dbReference>
<gene>
    <name evidence="6" type="ORF">ACFPFM_04125</name>
</gene>
<evidence type="ECO:0000256" key="4">
    <source>
        <dbReference type="SAM" id="MobiDB-lite"/>
    </source>
</evidence>
<evidence type="ECO:0000313" key="6">
    <source>
        <dbReference type="EMBL" id="MFC5052941.1"/>
    </source>
</evidence>
<dbReference type="PANTHER" id="PTHR43004">
    <property type="entry name" value="TRK SYSTEM POTASSIUM UPTAKE PROTEIN"/>
    <property type="match status" value="1"/>
</dbReference>
<dbReference type="Gene3D" id="3.40.30.120">
    <property type="match status" value="1"/>
</dbReference>
<keyword evidence="2" id="KW-0285">Flavoprotein</keyword>
<reference evidence="7" key="1">
    <citation type="journal article" date="2019" name="Int. J. Syst. Evol. Microbiol.">
        <title>The Global Catalogue of Microorganisms (GCM) 10K type strain sequencing project: providing services to taxonomists for standard genome sequencing and annotation.</title>
        <authorList>
            <consortium name="The Broad Institute Genomics Platform"/>
            <consortium name="The Broad Institute Genome Sequencing Center for Infectious Disease"/>
            <person name="Wu L."/>
            <person name="Ma J."/>
        </authorList>
    </citation>
    <scope>NUCLEOTIDE SEQUENCE [LARGE SCALE GENOMIC DNA]</scope>
    <source>
        <strain evidence="7">KCTC 12848</strain>
    </source>
</reference>
<dbReference type="Pfam" id="PF01494">
    <property type="entry name" value="FAD_binding_3"/>
    <property type="match status" value="1"/>
</dbReference>
<comment type="cofactor">
    <cofactor evidence="1">
        <name>FAD</name>
        <dbReference type="ChEBI" id="CHEBI:57692"/>
    </cofactor>
</comment>
<dbReference type="InterPro" id="IPR050641">
    <property type="entry name" value="RIFMO-like"/>
</dbReference>